<dbReference type="InterPro" id="IPR000679">
    <property type="entry name" value="Znf_GATA"/>
</dbReference>
<evidence type="ECO:0000256" key="1">
    <source>
        <dbReference type="PROSITE-ProRule" id="PRU00094"/>
    </source>
</evidence>
<dbReference type="PROSITE" id="PS50114">
    <property type="entry name" value="GATA_ZN_FINGER_2"/>
    <property type="match status" value="1"/>
</dbReference>
<feature type="compositionally biased region" description="Polar residues" evidence="2">
    <location>
        <begin position="559"/>
        <end position="572"/>
    </location>
</feature>
<feature type="compositionally biased region" description="Low complexity" evidence="2">
    <location>
        <begin position="383"/>
        <end position="427"/>
    </location>
</feature>
<feature type="region of interest" description="Disordered" evidence="2">
    <location>
        <begin position="1"/>
        <end position="30"/>
    </location>
</feature>
<dbReference type="Gene3D" id="3.30.50.10">
    <property type="entry name" value="Erythroid Transcription Factor GATA-1, subunit A"/>
    <property type="match status" value="1"/>
</dbReference>
<keyword evidence="1" id="KW-0479">Metal-binding</keyword>
<dbReference type="Pfam" id="PF00320">
    <property type="entry name" value="GATA"/>
    <property type="match status" value="1"/>
</dbReference>
<evidence type="ECO:0000256" key="2">
    <source>
        <dbReference type="SAM" id="MobiDB-lite"/>
    </source>
</evidence>
<accession>A0ABP1CX19</accession>
<evidence type="ECO:0000259" key="3">
    <source>
        <dbReference type="PROSITE" id="PS50114"/>
    </source>
</evidence>
<keyword evidence="1" id="KW-0862">Zinc</keyword>
<dbReference type="SMART" id="SM00401">
    <property type="entry name" value="ZnF_GATA"/>
    <property type="match status" value="1"/>
</dbReference>
<dbReference type="SUPFAM" id="SSF57716">
    <property type="entry name" value="Glucocorticoid receptor-like (DNA-binding domain)"/>
    <property type="match status" value="1"/>
</dbReference>
<keyword evidence="1" id="KW-0863">Zinc-finger</keyword>
<protein>
    <recommendedName>
        <fullName evidence="3">GATA-type domain-containing protein</fullName>
    </recommendedName>
</protein>
<organism evidence="4 5">
    <name type="scientific">Somion occarium</name>
    <dbReference type="NCBI Taxonomy" id="3059160"/>
    <lineage>
        <taxon>Eukaryota</taxon>
        <taxon>Fungi</taxon>
        <taxon>Dikarya</taxon>
        <taxon>Basidiomycota</taxon>
        <taxon>Agaricomycotina</taxon>
        <taxon>Agaricomycetes</taxon>
        <taxon>Polyporales</taxon>
        <taxon>Cerrenaceae</taxon>
        <taxon>Somion</taxon>
    </lineage>
</organism>
<feature type="domain" description="GATA-type" evidence="3">
    <location>
        <begin position="291"/>
        <end position="344"/>
    </location>
</feature>
<feature type="region of interest" description="Disordered" evidence="2">
    <location>
        <begin position="333"/>
        <end position="572"/>
    </location>
</feature>
<dbReference type="EMBL" id="OZ037945">
    <property type="protein sequence ID" value="CAL1700211.1"/>
    <property type="molecule type" value="Genomic_DNA"/>
</dbReference>
<keyword evidence="5" id="KW-1185">Reference proteome</keyword>
<feature type="compositionally biased region" description="Low complexity" evidence="2">
    <location>
        <begin position="540"/>
        <end position="558"/>
    </location>
</feature>
<dbReference type="CDD" id="cd00202">
    <property type="entry name" value="ZnF_GATA"/>
    <property type="match status" value="1"/>
</dbReference>
<sequence>MDALHYDYTSYSDASTPRTPSPRTDMHPPFHSPHNFKPQVDIHLARSIFDHHGDDNAIVPETHALEAAHMWSHPYPSYPQAPGSRGSLLDELYENDLPEHNNIPHDVHTVDHHYHHSADPQYHGGNWSNIPQTAHAEHHHIQSSMRHAHDVAMTRRATFPYVRHDRPEVLSYSPHPFMGGEDSLHSSPYNSRPGTVYGEPLPMDGSPHMHVMRDGLHHLDEPFAHSVPMPYDHLDGIKTEDSASLIVPSQAQFCRPPSAGMHPLPCLSPHAGLLVQHTDDAASKETQYLRRRCFNCHTTEPPSWRRSTLNPGKIVCNKCGLYERTHLRPRPLRFDELRAGSKTRKQPKVAGGAASPKAGKLTQMVKKEPRDGEEGSPMIQRRSSVSSSAGSVHSGSATSDWDDNVSVYSSGSAPPSSFNSPAVSSFSIPRDPNSQSPPLPRDGGIRLPNAPLSDIASLQSSGSVPPTPRKAATAPTPFYHAQGSFYPNGTAAAGERRNSGSIPLTASPQMQTQSPQLQAISEMPMPEVTGWQSVPMSDLAPSPSGSVNGSNPGSASGVKSRSNSLRQSVTAA</sequence>
<proteinExistence type="predicted"/>
<feature type="compositionally biased region" description="Polar residues" evidence="2">
    <location>
        <begin position="9"/>
        <end position="22"/>
    </location>
</feature>
<feature type="compositionally biased region" description="Polar residues" evidence="2">
    <location>
        <begin position="499"/>
        <end position="519"/>
    </location>
</feature>
<gene>
    <name evidence="4" type="ORF">GFSPODELE1_LOCUS3045</name>
</gene>
<evidence type="ECO:0000313" key="4">
    <source>
        <dbReference type="EMBL" id="CAL1700211.1"/>
    </source>
</evidence>
<evidence type="ECO:0000313" key="5">
    <source>
        <dbReference type="Proteomes" id="UP001497453"/>
    </source>
</evidence>
<reference evidence="5" key="1">
    <citation type="submission" date="2024-04" db="EMBL/GenBank/DDBJ databases">
        <authorList>
            <person name="Shaw F."/>
            <person name="Minotto A."/>
        </authorList>
    </citation>
    <scope>NUCLEOTIDE SEQUENCE [LARGE SCALE GENOMIC DNA]</scope>
</reference>
<name>A0ABP1CX19_9APHY</name>
<dbReference type="Proteomes" id="UP001497453">
    <property type="component" value="Chromosome 2"/>
</dbReference>
<dbReference type="InterPro" id="IPR013088">
    <property type="entry name" value="Znf_NHR/GATA"/>
</dbReference>